<dbReference type="Pfam" id="PF04466">
    <property type="entry name" value="Terminase_3"/>
    <property type="match status" value="1"/>
</dbReference>
<dbReference type="AlphaFoldDB" id="A0A5J5I865"/>
<organism evidence="6 7">
    <name type="scientific">Sphingobium limneticum</name>
    <dbReference type="NCBI Taxonomy" id="1007511"/>
    <lineage>
        <taxon>Bacteria</taxon>
        <taxon>Pseudomonadati</taxon>
        <taxon>Pseudomonadota</taxon>
        <taxon>Alphaproteobacteria</taxon>
        <taxon>Sphingomonadales</taxon>
        <taxon>Sphingomonadaceae</taxon>
        <taxon>Sphingobium</taxon>
    </lineage>
</organism>
<dbReference type="Proteomes" id="UP000325933">
    <property type="component" value="Unassembled WGS sequence"/>
</dbReference>
<evidence type="ECO:0000313" key="6">
    <source>
        <dbReference type="EMBL" id="KAA9030926.1"/>
    </source>
</evidence>
<dbReference type="InterPro" id="IPR035421">
    <property type="entry name" value="Terminase_6C"/>
</dbReference>
<dbReference type="RefSeq" id="WP_150425474.1">
    <property type="nucleotide sequence ID" value="NZ_VYQA01000005.1"/>
</dbReference>
<sequence length="447" mass="51235">MARTKKTAQAAAPSAPAAPTFTLRKPQEGLLELLQSNVPNVLAAGSSRVGKSWLYMIYILLLCEEYPGSRHGVFRRNRNACERNLFKLTLFQAMNALGLSGYLAKSIDKSALSVTFPNGSVISFGGLDEHNRDRELGSEYQTIWMNEVSEFDYQDVEFLRGRLYGEIPHKTTGIPLRHRMLFDCNPDTFDDWDYKLFVLGIHPLTKHRIQHSEDYAYHRMITDDQEYIRRNADQSPEWKERFIYANWQSSNPNALFPKKHINDHRFYGDLSELRFKHVVVGVDPAVTAHENSDYTGIVVAGITFDGHTYVLADRSVRKHDWEQDVLQAYDDFEADEIVAERNNGGDLVKKVIYQARNNVSVTPVWASRKKQMRAKPIADKYREGRVHHVGGDMSELETQMCAFDPEKKDRSPDRMDALVWALWALFEIGNTSGPVTYKAVPQTGYYR</sequence>
<dbReference type="Gene3D" id="3.40.50.300">
    <property type="entry name" value="P-loop containing nucleotide triphosphate hydrolases"/>
    <property type="match status" value="1"/>
</dbReference>
<keyword evidence="1" id="KW-1188">Viral release from host cell</keyword>
<name>A0A5J5I865_9SPHN</name>
<reference evidence="7 8" key="1">
    <citation type="submission" date="2019-09" db="EMBL/GenBank/DDBJ databases">
        <authorList>
            <person name="Feng G."/>
        </authorList>
    </citation>
    <scope>NUCLEOTIDE SEQUENCE [LARGE SCALE GENOMIC DNA]</scope>
    <source>
        <strain evidence="6 7">KACC 19283</strain>
        <strain evidence="5 8">KACC 19284</strain>
    </source>
</reference>
<evidence type="ECO:0000259" key="4">
    <source>
        <dbReference type="Pfam" id="PF17289"/>
    </source>
</evidence>
<evidence type="ECO:0000313" key="7">
    <source>
        <dbReference type="Proteomes" id="UP000325933"/>
    </source>
</evidence>
<evidence type="ECO:0000259" key="3">
    <source>
        <dbReference type="Pfam" id="PF04466"/>
    </source>
</evidence>
<feature type="domain" description="Phage terminase large subunit N-terminal" evidence="3">
    <location>
        <begin position="66"/>
        <end position="234"/>
    </location>
</feature>
<feature type="domain" description="Terminase large subunit gp17-like C-terminal" evidence="4">
    <location>
        <begin position="280"/>
        <end position="423"/>
    </location>
</feature>
<dbReference type="Pfam" id="PF17289">
    <property type="entry name" value="Terminase_6C"/>
    <property type="match status" value="1"/>
</dbReference>
<dbReference type="Proteomes" id="UP000326364">
    <property type="component" value="Unassembled WGS sequence"/>
</dbReference>
<dbReference type="InterPro" id="IPR035412">
    <property type="entry name" value="Terminase_L_N"/>
</dbReference>
<dbReference type="Gene3D" id="3.30.420.240">
    <property type="match status" value="1"/>
</dbReference>
<evidence type="ECO:0000313" key="8">
    <source>
        <dbReference type="Proteomes" id="UP000326364"/>
    </source>
</evidence>
<accession>A0A5J5I865</accession>
<evidence type="ECO:0000256" key="2">
    <source>
        <dbReference type="SAM" id="MobiDB-lite"/>
    </source>
</evidence>
<dbReference type="InterPro" id="IPR027417">
    <property type="entry name" value="P-loop_NTPase"/>
</dbReference>
<dbReference type="EMBL" id="VYQB01000005">
    <property type="protein sequence ID" value="KAA9018290.1"/>
    <property type="molecule type" value="Genomic_DNA"/>
</dbReference>
<comment type="caution">
    <text evidence="6">The sequence shown here is derived from an EMBL/GenBank/DDBJ whole genome shotgun (WGS) entry which is preliminary data.</text>
</comment>
<evidence type="ECO:0008006" key="9">
    <source>
        <dbReference type="Google" id="ProtNLM"/>
    </source>
</evidence>
<keyword evidence="8" id="KW-1185">Reference proteome</keyword>
<evidence type="ECO:0000313" key="5">
    <source>
        <dbReference type="EMBL" id="KAA9018290.1"/>
    </source>
</evidence>
<evidence type="ECO:0000256" key="1">
    <source>
        <dbReference type="ARBA" id="ARBA00022612"/>
    </source>
</evidence>
<dbReference type="EMBL" id="VYQA01000005">
    <property type="protein sequence ID" value="KAA9030926.1"/>
    <property type="molecule type" value="Genomic_DNA"/>
</dbReference>
<feature type="region of interest" description="Disordered" evidence="2">
    <location>
        <begin position="1"/>
        <end position="20"/>
    </location>
</feature>
<gene>
    <name evidence="6" type="ORF">F4U95_09215</name>
    <name evidence="5" type="ORF">F4U96_09265</name>
</gene>
<feature type="compositionally biased region" description="Low complexity" evidence="2">
    <location>
        <begin position="8"/>
        <end position="19"/>
    </location>
</feature>
<proteinExistence type="predicted"/>
<protein>
    <recommendedName>
        <fullName evidence="9">PBSX family phage terminase large subunit</fullName>
    </recommendedName>
</protein>